<sequence length="105" mass="11833">MNTLERGRGEKLQTTAVLSAQELTILSFEARLWPSSAAKAEATRRELALTAARYYRILGGLIDSPAALRYDPMLIRRLQRMRAARLAARYHRSPVTPVPTRQSLP</sequence>
<evidence type="ECO:0000313" key="2">
    <source>
        <dbReference type="Proteomes" id="UP000219994"/>
    </source>
</evidence>
<comment type="caution">
    <text evidence="1">The sequence shown here is derived from an EMBL/GenBank/DDBJ whole genome shotgun (WGS) entry which is preliminary data.</text>
</comment>
<organism evidence="1 2">
    <name type="scientific">Candidatus Lumbricidiphila eiseniae</name>
    <dbReference type="NCBI Taxonomy" id="1969409"/>
    <lineage>
        <taxon>Bacteria</taxon>
        <taxon>Bacillati</taxon>
        <taxon>Actinomycetota</taxon>
        <taxon>Actinomycetes</taxon>
        <taxon>Micrococcales</taxon>
        <taxon>Microbacteriaceae</taxon>
        <taxon>Candidatus Lumbricidiphila</taxon>
    </lineage>
</organism>
<evidence type="ECO:0008006" key="3">
    <source>
        <dbReference type="Google" id="ProtNLM"/>
    </source>
</evidence>
<dbReference type="AlphaFoldDB" id="A0A2A6FNZ0"/>
<accession>A0A2A6FNZ0</accession>
<evidence type="ECO:0000313" key="1">
    <source>
        <dbReference type="EMBL" id="PDQ34321.1"/>
    </source>
</evidence>
<dbReference type="Proteomes" id="UP000219994">
    <property type="component" value="Unassembled WGS sequence"/>
</dbReference>
<dbReference type="Pfam" id="PF11662">
    <property type="entry name" value="DUF3263"/>
    <property type="match status" value="1"/>
</dbReference>
<gene>
    <name evidence="1" type="ORF">B5766_11790</name>
</gene>
<dbReference type="EMBL" id="NAEP01000056">
    <property type="protein sequence ID" value="PDQ34321.1"/>
    <property type="molecule type" value="Genomic_DNA"/>
</dbReference>
<dbReference type="InterPro" id="IPR021678">
    <property type="entry name" value="DUF3263"/>
</dbReference>
<reference evidence="2" key="1">
    <citation type="submission" date="2017-03" db="EMBL/GenBank/DDBJ databases">
        <authorList>
            <person name="Lund M.B."/>
        </authorList>
    </citation>
    <scope>NUCLEOTIDE SEQUENCE [LARGE SCALE GENOMIC DNA]</scope>
</reference>
<name>A0A2A6FNZ0_9MICO</name>
<protein>
    <recommendedName>
        <fullName evidence="3">DUF3263 domain-containing protein</fullName>
    </recommendedName>
</protein>
<proteinExistence type="predicted"/>